<dbReference type="Proteomes" id="UP000290767">
    <property type="component" value="Unassembled WGS sequence"/>
</dbReference>
<evidence type="ECO:0000313" key="2">
    <source>
        <dbReference type="EMBL" id="RXT29863.1"/>
    </source>
</evidence>
<accession>A0A4Q1UDV9</accession>
<sequence>MVIYQRLKGLASSPWLSNKVDAGAFIRQSAKGKPMIMQLHTHGRPSDGQLAGCSTASMRASIEAAVAADPRIKCTNLKVSMLGANVILEGFAASRADEANALELARSIATSCRVISRMLVCPAA</sequence>
<dbReference type="PROSITE" id="PS50914">
    <property type="entry name" value="BON"/>
    <property type="match status" value="1"/>
</dbReference>
<gene>
    <name evidence="2" type="ORF">B5P46_02040</name>
</gene>
<reference evidence="2 3" key="1">
    <citation type="submission" date="2017-03" db="EMBL/GenBank/DDBJ databases">
        <authorList>
            <person name="Safronova V.I."/>
            <person name="Sazanova A.L."/>
            <person name="Chirak E.R."/>
        </authorList>
    </citation>
    <scope>NUCLEOTIDE SEQUENCE [LARGE SCALE GENOMIC DNA]</scope>
    <source>
        <strain evidence="2 3">Tri-43</strain>
    </source>
</reference>
<dbReference type="InterPro" id="IPR007055">
    <property type="entry name" value="BON_dom"/>
</dbReference>
<dbReference type="EMBL" id="MZMU01000002">
    <property type="protein sequence ID" value="RXT29863.1"/>
    <property type="molecule type" value="Genomic_DNA"/>
</dbReference>
<dbReference type="Pfam" id="PF04972">
    <property type="entry name" value="BON"/>
    <property type="match status" value="1"/>
</dbReference>
<evidence type="ECO:0000259" key="1">
    <source>
        <dbReference type="PROSITE" id="PS50914"/>
    </source>
</evidence>
<dbReference type="AlphaFoldDB" id="A0A4Q1UDV9"/>
<comment type="caution">
    <text evidence="2">The sequence shown here is derived from an EMBL/GenBank/DDBJ whole genome shotgun (WGS) entry which is preliminary data.</text>
</comment>
<name>A0A4Q1UDV9_RHILE</name>
<proteinExistence type="predicted"/>
<protein>
    <recommendedName>
        <fullName evidence="1">BON domain-containing protein</fullName>
    </recommendedName>
</protein>
<evidence type="ECO:0000313" key="3">
    <source>
        <dbReference type="Proteomes" id="UP000290767"/>
    </source>
</evidence>
<organism evidence="2 3">
    <name type="scientific">Rhizobium leguminosarum</name>
    <dbReference type="NCBI Taxonomy" id="384"/>
    <lineage>
        <taxon>Bacteria</taxon>
        <taxon>Pseudomonadati</taxon>
        <taxon>Pseudomonadota</taxon>
        <taxon>Alphaproteobacteria</taxon>
        <taxon>Hyphomicrobiales</taxon>
        <taxon>Rhizobiaceae</taxon>
        <taxon>Rhizobium/Agrobacterium group</taxon>
        <taxon>Rhizobium</taxon>
    </lineage>
</organism>
<feature type="domain" description="BON" evidence="1">
    <location>
        <begin position="54"/>
        <end position="122"/>
    </location>
</feature>